<dbReference type="EMBL" id="AP021875">
    <property type="protein sequence ID" value="BBO79143.1"/>
    <property type="molecule type" value="Genomic_DNA"/>
</dbReference>
<evidence type="ECO:0000313" key="2">
    <source>
        <dbReference type="EMBL" id="BBO79143.1"/>
    </source>
</evidence>
<protein>
    <submittedName>
        <fullName evidence="2">Uncharacterized protein</fullName>
    </submittedName>
</protein>
<feature type="transmembrane region" description="Helical" evidence="1">
    <location>
        <begin position="7"/>
        <end position="35"/>
    </location>
</feature>
<evidence type="ECO:0000313" key="3">
    <source>
        <dbReference type="Proteomes" id="UP000427769"/>
    </source>
</evidence>
<keyword evidence="1" id="KW-1133">Transmembrane helix</keyword>
<organism evidence="2 3">
    <name type="scientific">Desulfosarcina widdelii</name>
    <dbReference type="NCBI Taxonomy" id="947919"/>
    <lineage>
        <taxon>Bacteria</taxon>
        <taxon>Pseudomonadati</taxon>
        <taxon>Thermodesulfobacteriota</taxon>
        <taxon>Desulfobacteria</taxon>
        <taxon>Desulfobacterales</taxon>
        <taxon>Desulfosarcinaceae</taxon>
        <taxon>Desulfosarcina</taxon>
    </lineage>
</organism>
<accession>A0A5K7ZHK2</accession>
<reference evidence="2 3" key="1">
    <citation type="submission" date="2019-11" db="EMBL/GenBank/DDBJ databases">
        <title>Comparative genomics of hydrocarbon-degrading Desulfosarcina strains.</title>
        <authorList>
            <person name="Watanabe M."/>
            <person name="Kojima H."/>
            <person name="Fukui M."/>
        </authorList>
    </citation>
    <scope>NUCLEOTIDE SEQUENCE [LARGE SCALE GENOMIC DNA]</scope>
    <source>
        <strain evidence="2 3">PP31</strain>
    </source>
</reference>
<sequence>MSLKTQILIYIIVLAAFDTIIPIPITALVLIHVLYQKPRWFKDWVEEVYRS</sequence>
<evidence type="ECO:0000256" key="1">
    <source>
        <dbReference type="SAM" id="Phobius"/>
    </source>
</evidence>
<keyword evidence="3" id="KW-1185">Reference proteome</keyword>
<dbReference type="AlphaFoldDB" id="A0A5K7ZHK2"/>
<dbReference type="Proteomes" id="UP000427769">
    <property type="component" value="Chromosome"/>
</dbReference>
<dbReference type="RefSeq" id="WP_155307702.1">
    <property type="nucleotide sequence ID" value="NZ_AP021875.1"/>
</dbReference>
<dbReference type="OrthoDB" id="5422647at2"/>
<proteinExistence type="predicted"/>
<keyword evidence="1" id="KW-0472">Membrane</keyword>
<keyword evidence="1" id="KW-0812">Transmembrane</keyword>
<name>A0A5K7ZHK2_9BACT</name>
<gene>
    <name evidence="2" type="ORF">DSCW_65600</name>
</gene>
<dbReference type="KEGG" id="dwd:DSCW_65600"/>